<dbReference type="PATRIC" id="fig|82380.11.peg.1909"/>
<evidence type="ECO:0000313" key="2">
    <source>
        <dbReference type="EMBL" id="KJL29246.1"/>
    </source>
</evidence>
<feature type="chain" id="PRO_5002445158" evidence="1">
    <location>
        <begin position="29"/>
        <end position="119"/>
    </location>
</feature>
<dbReference type="EMBL" id="JYIW01000024">
    <property type="protein sequence ID" value="KJL29246.1"/>
    <property type="molecule type" value="Genomic_DNA"/>
</dbReference>
<proteinExistence type="predicted"/>
<evidence type="ECO:0000313" key="3">
    <source>
        <dbReference type="Proteomes" id="UP000033640"/>
    </source>
</evidence>
<accession>A0A0F0LCI2</accession>
<gene>
    <name evidence="2" type="ORF">RS83_01873</name>
</gene>
<evidence type="ECO:0000256" key="1">
    <source>
        <dbReference type="SAM" id="SignalP"/>
    </source>
</evidence>
<dbReference type="OrthoDB" id="9853861at2"/>
<reference evidence="2 3" key="1">
    <citation type="submission" date="2015-02" db="EMBL/GenBank/DDBJ databases">
        <title>Draft genome sequences of ten Microbacterium spp. with emphasis on heavy metal contaminated environments.</title>
        <authorList>
            <person name="Corretto E."/>
        </authorList>
    </citation>
    <scope>NUCLEOTIDE SEQUENCE [LARGE SCALE GENOMIC DNA]</scope>
    <source>
        <strain evidence="2 3">BEL4b</strain>
    </source>
</reference>
<sequence>MKINKLGMGFAVVAALGLALGSASPASALGSASGSCSSVAAVYGNSSAKGSAQTWTQNSGTCGELGVRIFYTLYSGSPTYYTSWTYGQVSVYGTNPGNIVHGANHLAKRGASSDINFSS</sequence>
<protein>
    <submittedName>
        <fullName evidence="2">Uncharacterized protein</fullName>
    </submittedName>
</protein>
<feature type="signal peptide" evidence="1">
    <location>
        <begin position="1"/>
        <end position="28"/>
    </location>
</feature>
<name>A0A0F0LCI2_9MICO</name>
<dbReference type="RefSeq" id="WP_045279231.1">
    <property type="nucleotide sequence ID" value="NZ_JYIW01000024.1"/>
</dbReference>
<keyword evidence="1" id="KW-0732">Signal</keyword>
<dbReference type="Proteomes" id="UP000033640">
    <property type="component" value="Unassembled WGS sequence"/>
</dbReference>
<organism evidence="2 3">
    <name type="scientific">Microbacterium oxydans</name>
    <dbReference type="NCBI Taxonomy" id="82380"/>
    <lineage>
        <taxon>Bacteria</taxon>
        <taxon>Bacillati</taxon>
        <taxon>Actinomycetota</taxon>
        <taxon>Actinomycetes</taxon>
        <taxon>Micrococcales</taxon>
        <taxon>Microbacteriaceae</taxon>
        <taxon>Microbacterium</taxon>
    </lineage>
</organism>
<comment type="caution">
    <text evidence="2">The sequence shown here is derived from an EMBL/GenBank/DDBJ whole genome shotgun (WGS) entry which is preliminary data.</text>
</comment>
<dbReference type="AlphaFoldDB" id="A0A0F0LCI2"/>